<dbReference type="EC" id="6.2.1.n2" evidence="2"/>
<dbReference type="SUPFAM" id="SSF55681">
    <property type="entry name" value="Class II aaRS and biotin synthetases"/>
    <property type="match status" value="1"/>
</dbReference>
<dbReference type="NCBIfam" id="NF005479">
    <property type="entry name" value="PRK07080.1"/>
    <property type="match status" value="1"/>
</dbReference>
<evidence type="ECO:0000313" key="2">
    <source>
        <dbReference type="EMBL" id="QHI98587.1"/>
    </source>
</evidence>
<evidence type="ECO:0000313" key="3">
    <source>
        <dbReference type="Proteomes" id="UP000464787"/>
    </source>
</evidence>
<gene>
    <name evidence="2" type="ORF">GT347_11620</name>
</gene>
<reference evidence="2 3" key="1">
    <citation type="submission" date="2020-01" db="EMBL/GenBank/DDBJ databases">
        <title>Genome sequencing of strain KACC 21265.</title>
        <authorList>
            <person name="Heo J."/>
            <person name="Kim S.-J."/>
            <person name="Kim J.-S."/>
            <person name="Hong S.-B."/>
            <person name="Kwon S.-W."/>
        </authorList>
    </citation>
    <scope>NUCLEOTIDE SEQUENCE [LARGE SCALE GENOMIC DNA]</scope>
    <source>
        <strain evidence="2 3">KACC 21265</strain>
    </source>
</reference>
<dbReference type="EMBL" id="CP047650">
    <property type="protein sequence ID" value="QHI98587.1"/>
    <property type="molecule type" value="Genomic_DNA"/>
</dbReference>
<proteinExistence type="predicted"/>
<dbReference type="RefSeq" id="WP_160552104.1">
    <property type="nucleotide sequence ID" value="NZ_CP047650.1"/>
</dbReference>
<accession>A0A857J4I8</accession>
<dbReference type="GO" id="GO:0016874">
    <property type="term" value="F:ligase activity"/>
    <property type="evidence" value="ECO:0007669"/>
    <property type="project" value="UniProtKB-KW"/>
</dbReference>
<dbReference type="Gene3D" id="3.30.930.10">
    <property type="entry name" value="Bira Bifunctional Protein, Domain 2"/>
    <property type="match status" value="1"/>
</dbReference>
<dbReference type="InterPro" id="IPR045864">
    <property type="entry name" value="aa-tRNA-synth_II/BPL/LPL"/>
</dbReference>
<organism evidence="2 3">
    <name type="scientific">Xylophilus rhododendri</name>
    <dbReference type="NCBI Taxonomy" id="2697032"/>
    <lineage>
        <taxon>Bacteria</taxon>
        <taxon>Pseudomonadati</taxon>
        <taxon>Pseudomonadota</taxon>
        <taxon>Betaproteobacteria</taxon>
        <taxon>Burkholderiales</taxon>
        <taxon>Xylophilus</taxon>
    </lineage>
</organism>
<name>A0A857J4I8_9BURK</name>
<evidence type="ECO:0000259" key="1">
    <source>
        <dbReference type="PROSITE" id="PS50862"/>
    </source>
</evidence>
<feature type="domain" description="Aminoacyl-transfer RNA synthetases class-II family profile" evidence="1">
    <location>
        <begin position="146"/>
        <end position="301"/>
    </location>
</feature>
<dbReference type="InterPro" id="IPR006195">
    <property type="entry name" value="aa-tRNA-synth_II"/>
</dbReference>
<keyword evidence="2" id="KW-0436">Ligase</keyword>
<keyword evidence="3" id="KW-1185">Reference proteome</keyword>
<dbReference type="PROSITE" id="PS50862">
    <property type="entry name" value="AA_TRNA_LIGASE_II"/>
    <property type="match status" value="1"/>
</dbReference>
<protein>
    <submittedName>
        <fullName evidence="2">Amino acid--[acyl-carrier-protein] ligase</fullName>
        <ecNumber evidence="2">6.2.1.n2</ecNumber>
    </submittedName>
</protein>
<dbReference type="Proteomes" id="UP000464787">
    <property type="component" value="Chromosome"/>
</dbReference>
<dbReference type="KEGG" id="xyk:GT347_11620"/>
<sequence>MQYDSKSLYDGLVASGLIVPSGEPGVFGRNAVFEDVLERFNALVGRIAQDDKAEKFTFPPTLARGIFEKSGYMKSFPQLAMGVVCFCGSAGDHPKLVQRIAEGQSYDDMMERTGVMLIPAACYPVYPSFTGTLPAGGRLVDMTHWVFRHEPSDEPTRMQAFRVREFVRVGSPDEVLEWRDMWLQRGLDLLRSLGLPAQEEVASDPFFGRVGKILANAQKEQKLKFEVVVPVISEEKPTAVCSFNYHQDYFSKTFDILQANGEQAQTACLGFGLERVCMALFKHHGFDPARWPEGVRARLWPEQA</sequence>
<dbReference type="AlphaFoldDB" id="A0A857J4I8"/>
<dbReference type="CDD" id="cd00670">
    <property type="entry name" value="Gly_His_Pro_Ser_Thr_tRS_core"/>
    <property type="match status" value="1"/>
</dbReference>